<proteinExistence type="inferred from homology"/>
<evidence type="ECO:0000313" key="4">
    <source>
        <dbReference type="EMBL" id="TDP81130.1"/>
    </source>
</evidence>
<dbReference type="AlphaFoldDB" id="A0A4R6R5E7"/>
<dbReference type="OrthoDB" id="9798772at2"/>
<dbReference type="EMBL" id="SNXY01000013">
    <property type="protein sequence ID" value="TDP81130.1"/>
    <property type="molecule type" value="Genomic_DNA"/>
</dbReference>
<comment type="function">
    <text evidence="3">Required for maturation of urease via the functional incorporation of the urease nickel metallocenter.</text>
</comment>
<protein>
    <recommendedName>
        <fullName evidence="3">Urease accessory protein UreF</fullName>
    </recommendedName>
</protein>
<keyword evidence="5" id="KW-1185">Reference proteome</keyword>
<sequence>MGTEQLLIALQQGDSAFPSGGFAFSWGLEELAAGGLVATAADVEGFLDDLVVQRWNGFDRVFLGRAHGAPDLDALAAVDRAVEVATWSEAVRAGSRRAGRALLGVQARLIGGDAAAWRARVEGDDELGHLAPAQGLVWRLAGLDLAAAEALSAWSLVQGVAAAALRLGLLGHLAAQGVAARNRARLSALLARPAPDEPAGFTPVADIALGRHARRDARLFAT</sequence>
<comment type="caution">
    <text evidence="4">The sequence shown here is derived from an EMBL/GenBank/DDBJ whole genome shotgun (WGS) entry which is preliminary data.</text>
</comment>
<evidence type="ECO:0000256" key="1">
    <source>
        <dbReference type="ARBA" id="ARBA00022988"/>
    </source>
</evidence>
<dbReference type="PANTHER" id="PTHR33620:SF1">
    <property type="entry name" value="UREASE ACCESSORY PROTEIN F"/>
    <property type="match status" value="1"/>
</dbReference>
<dbReference type="Gene3D" id="1.10.4190.10">
    <property type="entry name" value="Urease accessory protein UreF"/>
    <property type="match status" value="1"/>
</dbReference>
<comment type="subcellular location">
    <subcellularLocation>
        <location evidence="3">Cytoplasm</location>
    </subcellularLocation>
</comment>
<keyword evidence="3" id="KW-0963">Cytoplasm</keyword>
<dbReference type="Pfam" id="PF01730">
    <property type="entry name" value="UreF"/>
    <property type="match status" value="1"/>
</dbReference>
<evidence type="ECO:0000256" key="2">
    <source>
        <dbReference type="ARBA" id="ARBA00023186"/>
    </source>
</evidence>
<dbReference type="HAMAP" id="MF_01385">
    <property type="entry name" value="UreF"/>
    <property type="match status" value="1"/>
</dbReference>
<reference evidence="4 5" key="1">
    <citation type="submission" date="2019-03" db="EMBL/GenBank/DDBJ databases">
        <title>Genomic Encyclopedia of Type Strains, Phase IV (KMG-IV): sequencing the most valuable type-strain genomes for metagenomic binning, comparative biology and taxonomic classification.</title>
        <authorList>
            <person name="Goeker M."/>
        </authorList>
    </citation>
    <scope>NUCLEOTIDE SEQUENCE [LARGE SCALE GENOMIC DNA]</scope>
    <source>
        <strain evidence="4 5">DSM 102969</strain>
    </source>
</reference>
<evidence type="ECO:0000256" key="3">
    <source>
        <dbReference type="HAMAP-Rule" id="MF_01385"/>
    </source>
</evidence>
<dbReference type="InterPro" id="IPR002639">
    <property type="entry name" value="UreF"/>
</dbReference>
<gene>
    <name evidence="3" type="primary">ureF</name>
    <name evidence="4" type="ORF">EDD54_4463</name>
</gene>
<dbReference type="RefSeq" id="WP_126542053.1">
    <property type="nucleotide sequence ID" value="NZ_BSPM01000003.1"/>
</dbReference>
<keyword evidence="1 3" id="KW-0996">Nickel insertion</keyword>
<dbReference type="Proteomes" id="UP000294547">
    <property type="component" value="Unassembled WGS sequence"/>
</dbReference>
<comment type="similarity">
    <text evidence="3">Belongs to the UreF family.</text>
</comment>
<dbReference type="PIRSF" id="PIRSF009467">
    <property type="entry name" value="Ureas_acces_UreF"/>
    <property type="match status" value="1"/>
</dbReference>
<evidence type="ECO:0000313" key="5">
    <source>
        <dbReference type="Proteomes" id="UP000294547"/>
    </source>
</evidence>
<dbReference type="InterPro" id="IPR038277">
    <property type="entry name" value="UreF_sf"/>
</dbReference>
<accession>A0A4R6R5E7</accession>
<keyword evidence="2 3" id="KW-0143">Chaperone</keyword>
<name>A0A4R6R5E7_9HYPH</name>
<dbReference type="GO" id="GO:0005737">
    <property type="term" value="C:cytoplasm"/>
    <property type="evidence" value="ECO:0007669"/>
    <property type="project" value="UniProtKB-SubCell"/>
</dbReference>
<dbReference type="GO" id="GO:0016151">
    <property type="term" value="F:nickel cation binding"/>
    <property type="evidence" value="ECO:0007669"/>
    <property type="project" value="UniProtKB-UniRule"/>
</dbReference>
<comment type="subunit">
    <text evidence="3">UreD, UreF and UreG form a complex that acts as a GTP-hydrolysis-dependent molecular chaperone, activating the urease apoprotein by helping to assemble the nickel containing metallocenter of UreC. The UreE protein probably delivers the nickel.</text>
</comment>
<dbReference type="PANTHER" id="PTHR33620">
    <property type="entry name" value="UREASE ACCESSORY PROTEIN F"/>
    <property type="match status" value="1"/>
</dbReference>
<organism evidence="4 5">
    <name type="scientific">Oharaeibacter diazotrophicus</name>
    <dbReference type="NCBI Taxonomy" id="1920512"/>
    <lineage>
        <taxon>Bacteria</taxon>
        <taxon>Pseudomonadati</taxon>
        <taxon>Pseudomonadota</taxon>
        <taxon>Alphaproteobacteria</taxon>
        <taxon>Hyphomicrobiales</taxon>
        <taxon>Pleomorphomonadaceae</taxon>
        <taxon>Oharaeibacter</taxon>
    </lineage>
</organism>